<accession>A0A8T2BAJ1</accession>
<dbReference type="Proteomes" id="UP000694251">
    <property type="component" value="Chromosome 8"/>
</dbReference>
<organism evidence="1 2">
    <name type="scientific">Arabidopsis suecica</name>
    <name type="common">Swedish thale-cress</name>
    <name type="synonym">Cardaminopsis suecica</name>
    <dbReference type="NCBI Taxonomy" id="45249"/>
    <lineage>
        <taxon>Eukaryota</taxon>
        <taxon>Viridiplantae</taxon>
        <taxon>Streptophyta</taxon>
        <taxon>Embryophyta</taxon>
        <taxon>Tracheophyta</taxon>
        <taxon>Spermatophyta</taxon>
        <taxon>Magnoliopsida</taxon>
        <taxon>eudicotyledons</taxon>
        <taxon>Gunneridae</taxon>
        <taxon>Pentapetalae</taxon>
        <taxon>rosids</taxon>
        <taxon>malvids</taxon>
        <taxon>Brassicales</taxon>
        <taxon>Brassicaceae</taxon>
        <taxon>Camelineae</taxon>
        <taxon>Arabidopsis</taxon>
    </lineage>
</organism>
<evidence type="ECO:0000313" key="1">
    <source>
        <dbReference type="EMBL" id="KAG7584347.1"/>
    </source>
</evidence>
<dbReference type="AlphaFoldDB" id="A0A8T2BAJ1"/>
<gene>
    <name evidence="1" type="ORF">ISN44_As08g038070</name>
</gene>
<keyword evidence="2" id="KW-1185">Reference proteome</keyword>
<dbReference type="NCBIfam" id="TIGR01572">
    <property type="entry name" value="A_thl_para_3677"/>
    <property type="match status" value="1"/>
</dbReference>
<dbReference type="EMBL" id="JAEFBJ010000008">
    <property type="protein sequence ID" value="KAG7584347.1"/>
    <property type="molecule type" value="Genomic_DNA"/>
</dbReference>
<protein>
    <submittedName>
        <fullName evidence="1">Protein MS5</fullName>
    </submittedName>
</protein>
<evidence type="ECO:0000313" key="2">
    <source>
        <dbReference type="Proteomes" id="UP000694251"/>
    </source>
</evidence>
<dbReference type="PANTHER" id="PTHR31260">
    <property type="entry name" value="CYSTATIN/MONELLIN SUPERFAMILY PROTEIN"/>
    <property type="match status" value="1"/>
</dbReference>
<comment type="caution">
    <text evidence="1">The sequence shown here is derived from an EMBL/GenBank/DDBJ whole genome shotgun (WGS) entry which is preliminary data.</text>
</comment>
<proteinExistence type="predicted"/>
<dbReference type="Pfam" id="PF04776">
    <property type="entry name" value="protein_MS5"/>
    <property type="match status" value="1"/>
</dbReference>
<sequence length="239" mass="26577">MAYAVAILVGATSPFIWSKVISGTSLQLGHITHFTKTVHSAASGYNITLKAKDPQESSYQTFKAQVNEKKYGRLVLVCTSSGPPGEPKKCTTVNKVAKFMPELPPVNPFQDDTDRFRLLKKSEVLKNEWIRLYLQLAVATSNRNHLEEGVANLKILKVAMEIKPHLEEEEPFYKGLGAYDAVFYIRYKDPCKARAGDDVDRVAIVRRVVDVHLETFILVGRTQTLTPAASNGIAPMEAI</sequence>
<dbReference type="InterPro" id="IPR006462">
    <property type="entry name" value="MS5"/>
</dbReference>
<name>A0A8T2BAJ1_ARASU</name>
<dbReference type="OrthoDB" id="1109063at2759"/>
<dbReference type="PANTHER" id="PTHR31260:SF39">
    <property type="entry name" value="BNAA09G28770D PROTEIN"/>
    <property type="match status" value="1"/>
</dbReference>
<reference evidence="1 2" key="1">
    <citation type="submission" date="2020-12" db="EMBL/GenBank/DDBJ databases">
        <title>Concerted genomic and epigenomic changes stabilize Arabidopsis allopolyploids.</title>
        <authorList>
            <person name="Chen Z."/>
        </authorList>
    </citation>
    <scope>NUCLEOTIDE SEQUENCE [LARGE SCALE GENOMIC DNA]</scope>
    <source>
        <strain evidence="1">As9502</strain>
        <tissue evidence="1">Leaf</tissue>
    </source>
</reference>